<dbReference type="EMBL" id="QKVK01000005">
    <property type="protein sequence ID" value="PZF76637.1"/>
    <property type="molecule type" value="Genomic_DNA"/>
</dbReference>
<gene>
    <name evidence="10" type="ORF">DK847_12640</name>
</gene>
<organism evidence="10 11">
    <name type="scientific">Aestuariivirga litoralis</name>
    <dbReference type="NCBI Taxonomy" id="2650924"/>
    <lineage>
        <taxon>Bacteria</taxon>
        <taxon>Pseudomonadati</taxon>
        <taxon>Pseudomonadota</taxon>
        <taxon>Alphaproteobacteria</taxon>
        <taxon>Hyphomicrobiales</taxon>
        <taxon>Aestuariivirgaceae</taxon>
        <taxon>Aestuariivirga</taxon>
    </lineage>
</organism>
<keyword evidence="2" id="KW-1003">Cell membrane</keyword>
<feature type="transmembrane region" description="Helical" evidence="7">
    <location>
        <begin position="21"/>
        <end position="41"/>
    </location>
</feature>
<evidence type="ECO:0000259" key="8">
    <source>
        <dbReference type="Pfam" id="PF02687"/>
    </source>
</evidence>
<comment type="caution">
    <text evidence="10">The sequence shown here is derived from an EMBL/GenBank/DDBJ whole genome shotgun (WGS) entry which is preliminary data.</text>
</comment>
<keyword evidence="11" id="KW-1185">Reference proteome</keyword>
<feature type="transmembrane region" description="Helical" evidence="7">
    <location>
        <begin position="324"/>
        <end position="353"/>
    </location>
</feature>
<dbReference type="PANTHER" id="PTHR30572">
    <property type="entry name" value="MEMBRANE COMPONENT OF TRANSPORTER-RELATED"/>
    <property type="match status" value="1"/>
</dbReference>
<comment type="subcellular location">
    <subcellularLocation>
        <location evidence="1">Cell membrane</location>
        <topology evidence="1">Multi-pass membrane protein</topology>
    </subcellularLocation>
</comment>
<sequence length="402" mass="42753">MLWETVKLAMSSIRRNVLRSVLTLLGIVIGVGAVIAMVTLGNGASSKVQENLAKLGSNMLIVRPGQSTFGPGGTSDARAFDERDVTALKNNLTGIRGVAPTAQKQAKTVYGSLNYDTSVTGTNSDWFAVQDWTLADGRVFSDSELRAGASVCVIGATLTRELFGAQDPIGERLRIGNFSCEVIGHMEAKGQSAFGSDQDSIVVLPMRTYHRRIAGNTRIGTISISVTDAQDIARVQRDAEDVLRERRRIVPGEEDDFTIRDLTQILATMASTTTILTGLLGAVAAVSLLVGGIGIMNIMLVSVTERTREIGIRLAIGALERQVLTQFLVEAVVLALFGGVLGIAIGLGLAAAGSAIMDVPFQADLRVIALAFAVSALIGVIFGFFPARRAARLDPIEALRRE</sequence>
<protein>
    <submittedName>
        <fullName evidence="10">ABC transporter permease</fullName>
    </submittedName>
</protein>
<feature type="transmembrane region" description="Helical" evidence="7">
    <location>
        <begin position="365"/>
        <end position="385"/>
    </location>
</feature>
<evidence type="ECO:0000256" key="2">
    <source>
        <dbReference type="ARBA" id="ARBA00022475"/>
    </source>
</evidence>
<evidence type="ECO:0000256" key="1">
    <source>
        <dbReference type="ARBA" id="ARBA00004651"/>
    </source>
</evidence>
<proteinExistence type="inferred from homology"/>
<evidence type="ECO:0000256" key="5">
    <source>
        <dbReference type="ARBA" id="ARBA00023136"/>
    </source>
</evidence>
<dbReference type="PANTHER" id="PTHR30572:SF4">
    <property type="entry name" value="ABC TRANSPORTER PERMEASE YTRF"/>
    <property type="match status" value="1"/>
</dbReference>
<comment type="similarity">
    <text evidence="6">Belongs to the ABC-4 integral membrane protein family.</text>
</comment>
<keyword evidence="5 7" id="KW-0472">Membrane</keyword>
<feature type="transmembrane region" description="Helical" evidence="7">
    <location>
        <begin position="279"/>
        <end position="303"/>
    </location>
</feature>
<dbReference type="GO" id="GO:0005886">
    <property type="term" value="C:plasma membrane"/>
    <property type="evidence" value="ECO:0007669"/>
    <property type="project" value="UniProtKB-SubCell"/>
</dbReference>
<evidence type="ECO:0000256" key="4">
    <source>
        <dbReference type="ARBA" id="ARBA00022989"/>
    </source>
</evidence>
<dbReference type="Pfam" id="PF12704">
    <property type="entry name" value="MacB_PCD"/>
    <property type="match status" value="1"/>
</dbReference>
<evidence type="ECO:0000259" key="9">
    <source>
        <dbReference type="Pfam" id="PF12704"/>
    </source>
</evidence>
<dbReference type="RefSeq" id="WP_111198873.1">
    <property type="nucleotide sequence ID" value="NZ_QKVK01000005.1"/>
</dbReference>
<reference evidence="11" key="1">
    <citation type="submission" date="2018-06" db="EMBL/GenBank/DDBJ databases">
        <title>Aestuariibacter litoralis strain KCTC 52945T.</title>
        <authorList>
            <person name="Li X."/>
            <person name="Salam N."/>
            <person name="Li J.-L."/>
            <person name="Chen Y.-M."/>
            <person name="Yang Z.-W."/>
            <person name="Zhang L.-Y."/>
            <person name="Han M.-X."/>
            <person name="Xiao M."/>
            <person name="Li W.-J."/>
        </authorList>
    </citation>
    <scope>NUCLEOTIDE SEQUENCE [LARGE SCALE GENOMIC DNA]</scope>
    <source>
        <strain evidence="11">KCTC 52945</strain>
    </source>
</reference>
<dbReference type="Proteomes" id="UP000248795">
    <property type="component" value="Unassembled WGS sequence"/>
</dbReference>
<evidence type="ECO:0000256" key="7">
    <source>
        <dbReference type="SAM" id="Phobius"/>
    </source>
</evidence>
<dbReference type="InterPro" id="IPR025857">
    <property type="entry name" value="MacB_PCD"/>
</dbReference>
<dbReference type="InterPro" id="IPR003838">
    <property type="entry name" value="ABC3_permease_C"/>
</dbReference>
<dbReference type="InterPro" id="IPR050250">
    <property type="entry name" value="Macrolide_Exporter_MacB"/>
</dbReference>
<evidence type="ECO:0000313" key="10">
    <source>
        <dbReference type="EMBL" id="PZF76637.1"/>
    </source>
</evidence>
<evidence type="ECO:0000313" key="11">
    <source>
        <dbReference type="Proteomes" id="UP000248795"/>
    </source>
</evidence>
<dbReference type="Pfam" id="PF02687">
    <property type="entry name" value="FtsX"/>
    <property type="match status" value="1"/>
</dbReference>
<accession>A0A2W2BL50</accession>
<feature type="domain" description="MacB-like periplasmic core" evidence="9">
    <location>
        <begin position="20"/>
        <end position="241"/>
    </location>
</feature>
<feature type="domain" description="ABC3 transporter permease C-terminal" evidence="8">
    <location>
        <begin position="282"/>
        <end position="395"/>
    </location>
</feature>
<keyword evidence="3 7" id="KW-0812">Transmembrane</keyword>
<evidence type="ECO:0000256" key="6">
    <source>
        <dbReference type="ARBA" id="ARBA00038076"/>
    </source>
</evidence>
<evidence type="ECO:0000256" key="3">
    <source>
        <dbReference type="ARBA" id="ARBA00022692"/>
    </source>
</evidence>
<dbReference type="GO" id="GO:0022857">
    <property type="term" value="F:transmembrane transporter activity"/>
    <property type="evidence" value="ECO:0007669"/>
    <property type="project" value="TreeGrafter"/>
</dbReference>
<keyword evidence="4 7" id="KW-1133">Transmembrane helix</keyword>
<dbReference type="AlphaFoldDB" id="A0A2W2BL50"/>
<name>A0A2W2BL50_9HYPH</name>